<name>A0AAU7KCS5_9GAMM</name>
<proteinExistence type="predicted"/>
<organism evidence="1">
    <name type="scientific">Halomonas sp. RT37</name>
    <dbReference type="NCBI Taxonomy" id="2950872"/>
    <lineage>
        <taxon>Bacteria</taxon>
        <taxon>Pseudomonadati</taxon>
        <taxon>Pseudomonadota</taxon>
        <taxon>Gammaproteobacteria</taxon>
        <taxon>Oceanospirillales</taxon>
        <taxon>Halomonadaceae</taxon>
        <taxon>Halomonas</taxon>
    </lineage>
</organism>
<evidence type="ECO:0000313" key="1">
    <source>
        <dbReference type="EMBL" id="XBO69205.1"/>
    </source>
</evidence>
<sequence length="83" mass="8959">MKIFKIGMQFGAGAFLAVSAIIWLAAVIADFTTPFDDCDGPTERCGMRVLTDHKTGLQYLEARGGGIVPRLTVTGAHMRDDSQ</sequence>
<dbReference type="RefSeq" id="WP_348826507.1">
    <property type="nucleotide sequence ID" value="NZ_CP098827.1"/>
</dbReference>
<gene>
    <name evidence="1" type="ORF">NFG58_11210</name>
</gene>
<dbReference type="AlphaFoldDB" id="A0AAU7KCS5"/>
<protein>
    <submittedName>
        <fullName evidence="1">Uncharacterized protein</fullName>
    </submittedName>
</protein>
<reference evidence="1" key="1">
    <citation type="submission" date="2022-06" db="EMBL/GenBank/DDBJ databases">
        <title>A novel DMS-producing enzyme.</title>
        <authorList>
            <person name="Zhang Y."/>
        </authorList>
    </citation>
    <scope>NUCLEOTIDE SEQUENCE</scope>
    <source>
        <strain evidence="1">RT37</strain>
    </source>
</reference>
<accession>A0AAU7KCS5</accession>
<dbReference type="EMBL" id="CP098827">
    <property type="protein sequence ID" value="XBO69205.1"/>
    <property type="molecule type" value="Genomic_DNA"/>
</dbReference>